<reference evidence="1" key="1">
    <citation type="submission" date="2021-01" db="EMBL/GenBank/DDBJ databases">
        <authorList>
            <consortium name="Genoscope - CEA"/>
            <person name="William W."/>
        </authorList>
    </citation>
    <scope>NUCLEOTIDE SEQUENCE</scope>
</reference>
<dbReference type="Proteomes" id="UP000683925">
    <property type="component" value="Unassembled WGS sequence"/>
</dbReference>
<comment type="caution">
    <text evidence="1">The sequence shown here is derived from an EMBL/GenBank/DDBJ whole genome shotgun (WGS) entry which is preliminary data.</text>
</comment>
<organism evidence="1 2">
    <name type="scientific">Paramecium octaurelia</name>
    <dbReference type="NCBI Taxonomy" id="43137"/>
    <lineage>
        <taxon>Eukaryota</taxon>
        <taxon>Sar</taxon>
        <taxon>Alveolata</taxon>
        <taxon>Ciliophora</taxon>
        <taxon>Intramacronucleata</taxon>
        <taxon>Oligohymenophorea</taxon>
        <taxon>Peniculida</taxon>
        <taxon>Parameciidae</taxon>
        <taxon>Paramecium</taxon>
    </lineage>
</organism>
<dbReference type="OrthoDB" id="10594777at2759"/>
<evidence type="ECO:0000313" key="2">
    <source>
        <dbReference type="Proteomes" id="UP000683925"/>
    </source>
</evidence>
<dbReference type="EMBL" id="CAJJDP010000073">
    <property type="protein sequence ID" value="CAD8180166.1"/>
    <property type="molecule type" value="Genomic_DNA"/>
</dbReference>
<proteinExistence type="predicted"/>
<name>A0A8S1W1W3_PAROT</name>
<protein>
    <submittedName>
        <fullName evidence="1">Uncharacterized protein</fullName>
    </submittedName>
</protein>
<accession>A0A8S1W1W3</accession>
<keyword evidence="2" id="KW-1185">Reference proteome</keyword>
<gene>
    <name evidence="1" type="ORF">POCTA_138.1.T0740178</name>
</gene>
<dbReference type="AlphaFoldDB" id="A0A8S1W1W3"/>
<evidence type="ECO:0000313" key="1">
    <source>
        <dbReference type="EMBL" id="CAD8180166.1"/>
    </source>
</evidence>
<sequence>MYFYNREKKAMQKGDIIRLFQGGMIHNLQQIFYQKGILNKTKDFLNQIQSKIIYPNYRIN</sequence>